<protein>
    <recommendedName>
        <fullName evidence="2">MATH domain-containing protein</fullName>
    </recommendedName>
</protein>
<gene>
    <name evidence="3" type="ORF">DTER00134_LOCUS8916</name>
</gene>
<dbReference type="InterPro" id="IPR002083">
    <property type="entry name" value="MATH/TRAF_dom"/>
</dbReference>
<reference evidence="3" key="1">
    <citation type="submission" date="2021-01" db="EMBL/GenBank/DDBJ databases">
        <authorList>
            <person name="Corre E."/>
            <person name="Pelletier E."/>
            <person name="Niang G."/>
            <person name="Scheremetjew M."/>
            <person name="Finn R."/>
            <person name="Kale V."/>
            <person name="Holt S."/>
            <person name="Cochrane G."/>
            <person name="Meng A."/>
            <person name="Brown T."/>
            <person name="Cohen L."/>
        </authorList>
    </citation>
    <scope>NUCLEOTIDE SEQUENCE</scope>
    <source>
        <strain evidence="3">CCMP1320</strain>
    </source>
</reference>
<dbReference type="SUPFAM" id="SSF49599">
    <property type="entry name" value="TRAF domain-like"/>
    <property type="match status" value="1"/>
</dbReference>
<dbReference type="EMBL" id="HBIP01015356">
    <property type="protein sequence ID" value="CAE0493843.1"/>
    <property type="molecule type" value="Transcribed_RNA"/>
</dbReference>
<organism evidence="3">
    <name type="scientific">Dunaliella tertiolecta</name>
    <name type="common">Green alga</name>
    <dbReference type="NCBI Taxonomy" id="3047"/>
    <lineage>
        <taxon>Eukaryota</taxon>
        <taxon>Viridiplantae</taxon>
        <taxon>Chlorophyta</taxon>
        <taxon>core chlorophytes</taxon>
        <taxon>Chlorophyceae</taxon>
        <taxon>CS clade</taxon>
        <taxon>Chlamydomonadales</taxon>
        <taxon>Dunaliellaceae</taxon>
        <taxon>Dunaliella</taxon>
    </lineage>
</organism>
<dbReference type="CDD" id="cd00121">
    <property type="entry name" value="MATH"/>
    <property type="match status" value="1"/>
</dbReference>
<evidence type="ECO:0000259" key="2">
    <source>
        <dbReference type="PROSITE" id="PS50144"/>
    </source>
</evidence>
<sequence>MHKSTYNVDLTLSPVPAASAPGTRPGMGRRSDRPTEKDRTGSGSHRAKESRQKGGKKATRKVESSSSSSSSEPSTSSEDDDEHQPLGIRQALEPWRYPLYAPSASFRMLDVLSGSHQFTLSGFSLARSMGCGTRLCSEFFEVAGMMFRLEVYPSGYTADTRRYISAFLTTPGAINPNHLLYEVAVLDQSGRDRHITVSRGCHNERNGPMLAHCHGVVAAVPRLAKARELEEHPKRYLPNDMLVVRATVQILRGWSGPPISHAATGGAAHPGIGTEYTGPYGNALPARAPQMHAFTPPGFPPSSSISMSGPLYSNPLAMQSRPSVGSYRGIGEPTAFAGLGGVSVPHAQTLTAATAHIDPVPAASFNWHSFPAVHGYYSPYVPQIPPAGLVPGRV</sequence>
<name>A0A7S3QUP4_DUNTE</name>
<proteinExistence type="predicted"/>
<feature type="compositionally biased region" description="Polar residues" evidence="1">
    <location>
        <begin position="1"/>
        <end position="10"/>
    </location>
</feature>
<accession>A0A7S3QUP4</accession>
<dbReference type="Gene3D" id="2.60.210.10">
    <property type="entry name" value="Apoptosis, Tumor Necrosis Factor Receptor Associated Protein 2, Chain A"/>
    <property type="match status" value="1"/>
</dbReference>
<feature type="compositionally biased region" description="Basic and acidic residues" evidence="1">
    <location>
        <begin position="29"/>
        <end position="52"/>
    </location>
</feature>
<feature type="region of interest" description="Disordered" evidence="1">
    <location>
        <begin position="1"/>
        <end position="86"/>
    </location>
</feature>
<dbReference type="AlphaFoldDB" id="A0A7S3QUP4"/>
<feature type="domain" description="MATH" evidence="2">
    <location>
        <begin position="113"/>
        <end position="248"/>
    </location>
</feature>
<evidence type="ECO:0000313" key="3">
    <source>
        <dbReference type="EMBL" id="CAE0493843.1"/>
    </source>
</evidence>
<dbReference type="PROSITE" id="PS50144">
    <property type="entry name" value="MATH"/>
    <property type="match status" value="1"/>
</dbReference>
<dbReference type="InterPro" id="IPR008974">
    <property type="entry name" value="TRAF-like"/>
</dbReference>
<feature type="compositionally biased region" description="Low complexity" evidence="1">
    <location>
        <begin position="64"/>
        <end position="76"/>
    </location>
</feature>
<evidence type="ECO:0000256" key="1">
    <source>
        <dbReference type="SAM" id="MobiDB-lite"/>
    </source>
</evidence>
<dbReference type="Pfam" id="PF22486">
    <property type="entry name" value="MATH_2"/>
    <property type="match status" value="1"/>
</dbReference>